<dbReference type="Proteomes" id="UP001230504">
    <property type="component" value="Unassembled WGS sequence"/>
</dbReference>
<dbReference type="RefSeq" id="XP_060417296.1">
    <property type="nucleotide sequence ID" value="XM_060557134.1"/>
</dbReference>
<dbReference type="GeneID" id="85441374"/>
<dbReference type="EMBL" id="JAHLJV010000012">
    <property type="protein sequence ID" value="KAK1596410.1"/>
    <property type="molecule type" value="Genomic_DNA"/>
</dbReference>
<evidence type="ECO:0000313" key="3">
    <source>
        <dbReference type="Proteomes" id="UP001230504"/>
    </source>
</evidence>
<keyword evidence="3" id="KW-1185">Reference proteome</keyword>
<organism evidence="2 3">
    <name type="scientific">Colletotrichum navitas</name>
    <dbReference type="NCBI Taxonomy" id="681940"/>
    <lineage>
        <taxon>Eukaryota</taxon>
        <taxon>Fungi</taxon>
        <taxon>Dikarya</taxon>
        <taxon>Ascomycota</taxon>
        <taxon>Pezizomycotina</taxon>
        <taxon>Sordariomycetes</taxon>
        <taxon>Hypocreomycetidae</taxon>
        <taxon>Glomerellales</taxon>
        <taxon>Glomerellaceae</taxon>
        <taxon>Colletotrichum</taxon>
        <taxon>Colletotrichum graminicola species complex</taxon>
    </lineage>
</organism>
<evidence type="ECO:0000256" key="1">
    <source>
        <dbReference type="SAM" id="MobiDB-lite"/>
    </source>
</evidence>
<protein>
    <submittedName>
        <fullName evidence="2">Uncharacterized protein</fullName>
    </submittedName>
</protein>
<feature type="compositionally biased region" description="Low complexity" evidence="1">
    <location>
        <begin position="45"/>
        <end position="57"/>
    </location>
</feature>
<sequence>MVKHPSTTRYCDWLGRHGLLHIGYLPTNDASHPVYPAASPSFSPPSRFFSRQSTPSTLHTEPSPPALFELPTGTGVAGPVVLYCRRFCYGCATLVLVSVGGSDAGNGIIAWKGKGQTEGHGGHRPAFAPAARDMAVLCQVPSSTFDAYCASNTYP</sequence>
<feature type="region of interest" description="Disordered" evidence="1">
    <location>
        <begin position="45"/>
        <end position="66"/>
    </location>
</feature>
<proteinExistence type="predicted"/>
<reference evidence="2" key="1">
    <citation type="submission" date="2021-06" db="EMBL/GenBank/DDBJ databases">
        <title>Comparative genomics, transcriptomics and evolutionary studies reveal genomic signatures of adaptation to plant cell wall in hemibiotrophic fungi.</title>
        <authorList>
            <consortium name="DOE Joint Genome Institute"/>
            <person name="Baroncelli R."/>
            <person name="Diaz J.F."/>
            <person name="Benocci T."/>
            <person name="Peng M."/>
            <person name="Battaglia E."/>
            <person name="Haridas S."/>
            <person name="Andreopoulos W."/>
            <person name="Labutti K."/>
            <person name="Pangilinan J."/>
            <person name="Floch G.L."/>
            <person name="Makela M.R."/>
            <person name="Henrissat B."/>
            <person name="Grigoriev I.V."/>
            <person name="Crouch J.A."/>
            <person name="De Vries R.P."/>
            <person name="Sukno S.A."/>
            <person name="Thon M.R."/>
        </authorList>
    </citation>
    <scope>NUCLEOTIDE SEQUENCE</scope>
    <source>
        <strain evidence="2">CBS 125086</strain>
    </source>
</reference>
<comment type="caution">
    <text evidence="2">The sequence shown here is derived from an EMBL/GenBank/DDBJ whole genome shotgun (WGS) entry which is preliminary data.</text>
</comment>
<dbReference type="AlphaFoldDB" id="A0AAD8Q643"/>
<evidence type="ECO:0000313" key="2">
    <source>
        <dbReference type="EMBL" id="KAK1596410.1"/>
    </source>
</evidence>
<gene>
    <name evidence="2" type="ORF">LY79DRAFT_544749</name>
</gene>
<accession>A0AAD8Q643</accession>
<name>A0AAD8Q643_9PEZI</name>